<accession>A0A1Z4JFG3</accession>
<keyword evidence="2" id="KW-1133">Transmembrane helix</keyword>
<feature type="transmembrane region" description="Helical" evidence="2">
    <location>
        <begin position="12"/>
        <end position="36"/>
    </location>
</feature>
<proteinExistence type="predicted"/>
<keyword evidence="4" id="KW-1185">Reference proteome</keyword>
<dbReference type="AlphaFoldDB" id="A0A1Z4JFG3"/>
<keyword evidence="2" id="KW-0812">Transmembrane</keyword>
<evidence type="ECO:0000313" key="4">
    <source>
        <dbReference type="Proteomes" id="UP000217895"/>
    </source>
</evidence>
<feature type="transmembrane region" description="Helical" evidence="2">
    <location>
        <begin position="148"/>
        <end position="167"/>
    </location>
</feature>
<organism evidence="3 4">
    <name type="scientific">Leptolyngbya boryana NIES-2135</name>
    <dbReference type="NCBI Taxonomy" id="1973484"/>
    <lineage>
        <taxon>Bacteria</taxon>
        <taxon>Bacillati</taxon>
        <taxon>Cyanobacteriota</taxon>
        <taxon>Cyanophyceae</taxon>
        <taxon>Leptolyngbyales</taxon>
        <taxon>Leptolyngbyaceae</taxon>
        <taxon>Leptolyngbya group</taxon>
        <taxon>Leptolyngbya</taxon>
    </lineage>
</organism>
<gene>
    <name evidence="3" type="ORF">NIES2135_23090</name>
</gene>
<feature type="transmembrane region" description="Helical" evidence="2">
    <location>
        <begin position="297"/>
        <end position="317"/>
    </location>
</feature>
<evidence type="ECO:0000256" key="1">
    <source>
        <dbReference type="SAM" id="MobiDB-lite"/>
    </source>
</evidence>
<protein>
    <submittedName>
        <fullName evidence="3">Uncharacterized protein</fullName>
    </submittedName>
</protein>
<evidence type="ECO:0000313" key="3">
    <source>
        <dbReference type="EMBL" id="BAY55486.1"/>
    </source>
</evidence>
<keyword evidence="2" id="KW-0472">Membrane</keyword>
<dbReference type="EMBL" id="AP018203">
    <property type="protein sequence ID" value="BAY55486.1"/>
    <property type="molecule type" value="Genomic_DNA"/>
</dbReference>
<sequence>MSSSASKSSSKTLSVQAIVFSEILLAVLALLFSLLFSVPDPGQSRPDWYSYGTSMFEAVAFFTAAMLCFRNWNSPQIVSGRRVWLGIGLGMLFYGIGTILFTFWETYLGREAAVSPGDFFFVPTYIFLSWGMIMAFADRRLNLDLWQWAIVGLIAAISIAFATWLTLATNAKLPTQSLLGEPAIAQTAPAQTAPAQIAPAQIAPTKPAPRATTAPAPKPSPVINATPAAPKPTAAPTESKQEQPAEESAPAWVVLIETQLEPLKPFLDYFYVLADVFILIIATTLLLAFWGGRFSQSWRMIAAAAFSLYIADMWFKYATTQLENYQSGALVEIFWTFSGVLFGIGAALEFDLSRSRRSSSRRRA</sequence>
<feature type="transmembrane region" description="Helical" evidence="2">
    <location>
        <begin position="119"/>
        <end position="136"/>
    </location>
</feature>
<feature type="transmembrane region" description="Helical" evidence="2">
    <location>
        <begin position="329"/>
        <end position="352"/>
    </location>
</feature>
<dbReference type="Proteomes" id="UP000217895">
    <property type="component" value="Chromosome"/>
</dbReference>
<name>A0A1Z4JFG3_LEPBY</name>
<evidence type="ECO:0000256" key="2">
    <source>
        <dbReference type="SAM" id="Phobius"/>
    </source>
</evidence>
<feature type="transmembrane region" description="Helical" evidence="2">
    <location>
        <begin position="48"/>
        <end position="72"/>
    </location>
</feature>
<reference evidence="3 4" key="1">
    <citation type="submission" date="2017-06" db="EMBL/GenBank/DDBJ databases">
        <title>Genome sequencing of cyanobaciteial culture collection at National Institute for Environmental Studies (NIES).</title>
        <authorList>
            <person name="Hirose Y."/>
            <person name="Shimura Y."/>
            <person name="Fujisawa T."/>
            <person name="Nakamura Y."/>
            <person name="Kawachi M."/>
        </authorList>
    </citation>
    <scope>NUCLEOTIDE SEQUENCE [LARGE SCALE GENOMIC DNA]</scope>
    <source>
        <strain evidence="3 4">NIES-2135</strain>
    </source>
</reference>
<feature type="compositionally biased region" description="Low complexity" evidence="1">
    <location>
        <begin position="204"/>
        <end position="215"/>
    </location>
</feature>
<feature type="compositionally biased region" description="Low complexity" evidence="1">
    <location>
        <begin position="225"/>
        <end position="237"/>
    </location>
</feature>
<feature type="transmembrane region" description="Helical" evidence="2">
    <location>
        <begin position="269"/>
        <end position="290"/>
    </location>
</feature>
<feature type="transmembrane region" description="Helical" evidence="2">
    <location>
        <begin position="84"/>
        <end position="104"/>
    </location>
</feature>
<feature type="region of interest" description="Disordered" evidence="1">
    <location>
        <begin position="204"/>
        <end position="245"/>
    </location>
</feature>